<name>A0AA96GNE0_9BACT</name>
<keyword evidence="6" id="KW-0689">Ribosomal protein</keyword>
<evidence type="ECO:0000256" key="2">
    <source>
        <dbReference type="ARBA" id="ARBA00022490"/>
    </source>
</evidence>
<dbReference type="RefSeq" id="WP_312748081.1">
    <property type="nucleotide sequence ID" value="NZ_CP116968.1"/>
</dbReference>
<protein>
    <submittedName>
        <fullName evidence="6">Ribosomal protein S18-alanine N-acetyltransferase</fullName>
        <ecNumber evidence="6">2.3.1.266</ecNumber>
    </submittedName>
</protein>
<keyword evidence="7" id="KW-1185">Reference proteome</keyword>
<dbReference type="PANTHER" id="PTHR43420">
    <property type="entry name" value="ACETYLTRANSFERASE"/>
    <property type="match status" value="1"/>
</dbReference>
<dbReference type="KEGG" id="nneo:PQG83_06800"/>
<dbReference type="Gene3D" id="3.40.630.30">
    <property type="match status" value="1"/>
</dbReference>
<comment type="similarity">
    <text evidence="1">Belongs to the acetyltransferase family. RimI subfamily.</text>
</comment>
<evidence type="ECO:0000313" key="7">
    <source>
        <dbReference type="Proteomes" id="UP001302494"/>
    </source>
</evidence>
<keyword evidence="2" id="KW-0963">Cytoplasm</keyword>
<evidence type="ECO:0000256" key="3">
    <source>
        <dbReference type="ARBA" id="ARBA00022679"/>
    </source>
</evidence>
<dbReference type="PANTHER" id="PTHR43420:SF44">
    <property type="entry name" value="ACETYLTRANSFERASE YPEA"/>
    <property type="match status" value="1"/>
</dbReference>
<reference evidence="6 7" key="1">
    <citation type="submission" date="2023-01" db="EMBL/GenBank/DDBJ databases">
        <title>Cultivation and genomic characterization of new, ubiquitous marine nitrite-oxidizing bacteria from the Nitrospirales.</title>
        <authorList>
            <person name="Mueller A.J."/>
            <person name="Daebeler A."/>
            <person name="Herbold C.W."/>
            <person name="Kirkegaard R.H."/>
            <person name="Daims H."/>
        </authorList>
    </citation>
    <scope>NUCLEOTIDE SEQUENCE [LARGE SCALE GENOMIC DNA]</scope>
    <source>
        <strain evidence="6 7">DK</strain>
    </source>
</reference>
<proteinExistence type="inferred from homology"/>
<dbReference type="InterPro" id="IPR050680">
    <property type="entry name" value="YpeA/RimI_acetyltransf"/>
</dbReference>
<dbReference type="Proteomes" id="UP001302494">
    <property type="component" value="Chromosome"/>
</dbReference>
<dbReference type="EC" id="2.3.1.266" evidence="6"/>
<dbReference type="InterPro" id="IPR016181">
    <property type="entry name" value="Acyl_CoA_acyltransferase"/>
</dbReference>
<keyword evidence="6" id="KW-0687">Ribonucleoprotein</keyword>
<dbReference type="AlphaFoldDB" id="A0AA96GNE0"/>
<keyword evidence="3 6" id="KW-0808">Transferase</keyword>
<evidence type="ECO:0000313" key="6">
    <source>
        <dbReference type="EMBL" id="WNM63455.1"/>
    </source>
</evidence>
<dbReference type="GO" id="GO:0008999">
    <property type="term" value="F:protein-N-terminal-alanine acetyltransferase activity"/>
    <property type="evidence" value="ECO:0007669"/>
    <property type="project" value="UniProtKB-EC"/>
</dbReference>
<dbReference type="CDD" id="cd04301">
    <property type="entry name" value="NAT_SF"/>
    <property type="match status" value="1"/>
</dbReference>
<dbReference type="PROSITE" id="PS51186">
    <property type="entry name" value="GNAT"/>
    <property type="match status" value="1"/>
</dbReference>
<dbReference type="GO" id="GO:0005840">
    <property type="term" value="C:ribosome"/>
    <property type="evidence" value="ECO:0007669"/>
    <property type="project" value="UniProtKB-KW"/>
</dbReference>
<feature type="domain" description="N-acetyltransferase" evidence="5">
    <location>
        <begin position="16"/>
        <end position="166"/>
    </location>
</feature>
<dbReference type="InterPro" id="IPR006464">
    <property type="entry name" value="AcTrfase_RimI/Ard1"/>
</dbReference>
<evidence type="ECO:0000256" key="4">
    <source>
        <dbReference type="ARBA" id="ARBA00023315"/>
    </source>
</evidence>
<dbReference type="EMBL" id="CP116968">
    <property type="protein sequence ID" value="WNM63455.1"/>
    <property type="molecule type" value="Genomic_DNA"/>
</dbReference>
<dbReference type="Pfam" id="PF00583">
    <property type="entry name" value="Acetyltransf_1"/>
    <property type="match status" value="1"/>
</dbReference>
<sequence length="184" mass="20550">MGAHDPVVGSELSHNEGIRLATLADLDALVSLEEACFSVPWSEKSFEAELQGNAFSRILVIPGSKEQQEIPLLAYCCVWVIFEEIRFLNLAVHPHFRGQGLAKQLILQALCIGSAQGCCRGMLEVRNSNQGAKRLYESFEFKEYGRRSSYYTNPNEDAILMILEPLFKPKSDKNDLLGIPAECK</sequence>
<evidence type="ECO:0000256" key="1">
    <source>
        <dbReference type="ARBA" id="ARBA00005395"/>
    </source>
</evidence>
<keyword evidence="4 6" id="KW-0012">Acyltransferase</keyword>
<dbReference type="NCBIfam" id="TIGR01575">
    <property type="entry name" value="rimI"/>
    <property type="match status" value="1"/>
</dbReference>
<dbReference type="SUPFAM" id="SSF55729">
    <property type="entry name" value="Acyl-CoA N-acyltransferases (Nat)"/>
    <property type="match status" value="1"/>
</dbReference>
<organism evidence="6 7">
    <name type="scientific">Candidatus Nitrospira neomarina</name>
    <dbReference type="NCBI Taxonomy" id="3020899"/>
    <lineage>
        <taxon>Bacteria</taxon>
        <taxon>Pseudomonadati</taxon>
        <taxon>Nitrospirota</taxon>
        <taxon>Nitrospiria</taxon>
        <taxon>Nitrospirales</taxon>
        <taxon>Nitrospiraceae</taxon>
        <taxon>Nitrospira</taxon>
    </lineage>
</organism>
<evidence type="ECO:0000259" key="5">
    <source>
        <dbReference type="PROSITE" id="PS51186"/>
    </source>
</evidence>
<gene>
    <name evidence="6" type="primary">rimI</name>
    <name evidence="6" type="ORF">PQG83_06800</name>
</gene>
<accession>A0AA96GNE0</accession>
<dbReference type="InterPro" id="IPR000182">
    <property type="entry name" value="GNAT_dom"/>
</dbReference>